<dbReference type="GO" id="GO:0016810">
    <property type="term" value="F:hydrolase activity, acting on carbon-nitrogen (but not peptide) bonds"/>
    <property type="evidence" value="ECO:0007669"/>
    <property type="project" value="InterPro"/>
</dbReference>
<protein>
    <recommendedName>
        <fullName evidence="2">Amidohydrolase 3 domain-containing protein</fullName>
    </recommendedName>
</protein>
<dbReference type="OrthoDB" id="9031471at2"/>
<dbReference type="Gene3D" id="2.30.40.10">
    <property type="entry name" value="Urease, subunit C, domain 1"/>
    <property type="match status" value="1"/>
</dbReference>
<dbReference type="Gene3D" id="3.20.20.140">
    <property type="entry name" value="Metal-dependent hydrolases"/>
    <property type="match status" value="1"/>
</dbReference>
<dbReference type="InterPro" id="IPR013108">
    <property type="entry name" value="Amidohydro_3"/>
</dbReference>
<dbReference type="PANTHER" id="PTHR22642">
    <property type="entry name" value="IMIDAZOLONEPROPIONASE"/>
    <property type="match status" value="1"/>
</dbReference>
<dbReference type="Proteomes" id="UP000199527">
    <property type="component" value="Unassembled WGS sequence"/>
</dbReference>
<dbReference type="AlphaFoldDB" id="A0A1G8WES0"/>
<dbReference type="CDD" id="cd01300">
    <property type="entry name" value="YtcJ_like"/>
    <property type="match status" value="1"/>
</dbReference>
<feature type="chain" id="PRO_5011615157" description="Amidohydrolase 3 domain-containing protein" evidence="1">
    <location>
        <begin position="19"/>
        <end position="540"/>
    </location>
</feature>
<feature type="signal peptide" evidence="1">
    <location>
        <begin position="1"/>
        <end position="18"/>
    </location>
</feature>
<name>A0A1G8WES0_9GAMM</name>
<proteinExistence type="predicted"/>
<keyword evidence="4" id="KW-1185">Reference proteome</keyword>
<dbReference type="PANTHER" id="PTHR22642:SF2">
    <property type="entry name" value="PROTEIN LONG AFTER FAR-RED 3"/>
    <property type="match status" value="1"/>
</dbReference>
<evidence type="ECO:0000313" key="4">
    <source>
        <dbReference type="Proteomes" id="UP000199527"/>
    </source>
</evidence>
<dbReference type="SUPFAM" id="SSF51338">
    <property type="entry name" value="Composite domain of metallo-dependent hydrolases"/>
    <property type="match status" value="1"/>
</dbReference>
<feature type="domain" description="Amidohydrolase 3" evidence="2">
    <location>
        <begin position="66"/>
        <end position="535"/>
    </location>
</feature>
<organism evidence="3 4">
    <name type="scientific">Ferrimonas sediminum</name>
    <dbReference type="NCBI Taxonomy" id="718193"/>
    <lineage>
        <taxon>Bacteria</taxon>
        <taxon>Pseudomonadati</taxon>
        <taxon>Pseudomonadota</taxon>
        <taxon>Gammaproteobacteria</taxon>
        <taxon>Alteromonadales</taxon>
        <taxon>Ferrimonadaceae</taxon>
        <taxon>Ferrimonas</taxon>
    </lineage>
</organism>
<gene>
    <name evidence="3" type="ORF">SAMN04488540_11341</name>
</gene>
<dbReference type="RefSeq" id="WP_090366523.1">
    <property type="nucleotide sequence ID" value="NZ_FNEM01000013.1"/>
</dbReference>
<dbReference type="InterPro" id="IPR032466">
    <property type="entry name" value="Metal_Hydrolase"/>
</dbReference>
<evidence type="ECO:0000259" key="2">
    <source>
        <dbReference type="Pfam" id="PF07969"/>
    </source>
</evidence>
<sequence>MRALLGALCLALSTGSLADSLVINNVNGYTLTDQGVQRFGALHIDDGKVVATAPRDGFRGLSPNRLIDGKGHTLLPGLTDAHGHIMGLGYLQSDLDLSGVTSKQAALERLRQFADAHPHLTWIRGRGWNQELWPDTAFPTASDLDAVVPERPVWLRRVDGHAGWGNSRALTLARITPATADPEGGQLLRNADGSPTGILIDNAMGLVEGRLPSREPHETEAAFRSATRKLASLGLTGVHDAGVDYRTLQMYQAWDQQQQLPIRIYAMVSDLDTLSRMPGPYYGDRLIARSVKLYADGALGSRGAALLDDYSDMKGHRGLLIHPIKELKRRIKGVINRGFQANVHAIGDRGNREVLEAMISYGKPEQRNRIEHLQVVEPNDFVRIKAAGIVASMQPTHATSDMNMAEDRLGPLRIHGAYAWKTVINQGIPFAAGSDFPIESPNPFWGLYSAVSRQNHQGHPEGGWYPKQSLSREEALHGFTLGAAYASFQEQQQGSLEPGKRADFILIDRDYFTVPVEQIWQTQVLATYIDGQPVYQKPGL</sequence>
<dbReference type="InterPro" id="IPR033932">
    <property type="entry name" value="YtcJ-like"/>
</dbReference>
<accession>A0A1G8WES0</accession>
<reference evidence="4" key="1">
    <citation type="submission" date="2016-10" db="EMBL/GenBank/DDBJ databases">
        <authorList>
            <person name="Varghese N."/>
            <person name="Submissions S."/>
        </authorList>
    </citation>
    <scope>NUCLEOTIDE SEQUENCE [LARGE SCALE GENOMIC DNA]</scope>
    <source>
        <strain evidence="4">DSM 23317</strain>
    </source>
</reference>
<evidence type="ECO:0000313" key="3">
    <source>
        <dbReference type="EMBL" id="SDJ76768.1"/>
    </source>
</evidence>
<dbReference type="SUPFAM" id="SSF51556">
    <property type="entry name" value="Metallo-dependent hydrolases"/>
    <property type="match status" value="1"/>
</dbReference>
<dbReference type="Gene3D" id="3.10.310.70">
    <property type="match status" value="1"/>
</dbReference>
<keyword evidence="1" id="KW-0732">Signal</keyword>
<dbReference type="Pfam" id="PF07969">
    <property type="entry name" value="Amidohydro_3"/>
    <property type="match status" value="1"/>
</dbReference>
<dbReference type="EMBL" id="FNEM01000013">
    <property type="protein sequence ID" value="SDJ76768.1"/>
    <property type="molecule type" value="Genomic_DNA"/>
</dbReference>
<evidence type="ECO:0000256" key="1">
    <source>
        <dbReference type="SAM" id="SignalP"/>
    </source>
</evidence>
<dbReference type="InterPro" id="IPR011059">
    <property type="entry name" value="Metal-dep_hydrolase_composite"/>
</dbReference>